<name>A0ABX2AZK2_9BACT</name>
<evidence type="ECO:0000313" key="2">
    <source>
        <dbReference type="Proteomes" id="UP001193734"/>
    </source>
</evidence>
<proteinExistence type="predicted"/>
<evidence type="ECO:0000313" key="1">
    <source>
        <dbReference type="EMBL" id="NPE15106.1"/>
    </source>
</evidence>
<reference evidence="1 2" key="1">
    <citation type="submission" date="2020-05" db="EMBL/GenBank/DDBJ databases">
        <title>Distinct polysaccharide utilization as determinants for interspecies competition between intestinal Prevotella spp.</title>
        <authorList>
            <person name="Galvez E.J.C."/>
            <person name="Iljazovic A."/>
            <person name="Strowig T."/>
        </authorList>
    </citation>
    <scope>NUCLEOTIDE SEQUENCE [LARGE SCALE GENOMIC DNA]</scope>
    <source>
        <strain evidence="1 2">PROD</strain>
    </source>
</reference>
<comment type="caution">
    <text evidence="1">The sequence shown here is derived from an EMBL/GenBank/DDBJ whole genome shotgun (WGS) entry which is preliminary data.</text>
</comment>
<dbReference type="Proteomes" id="UP001193734">
    <property type="component" value="Unassembled WGS sequence"/>
</dbReference>
<dbReference type="RefSeq" id="WP_172178578.1">
    <property type="nucleotide sequence ID" value="NZ_CASGIA010000029.1"/>
</dbReference>
<protein>
    <submittedName>
        <fullName evidence="1">Uncharacterized protein</fullName>
    </submittedName>
</protein>
<organism evidence="1 2">
    <name type="scientific">Xylanibacter rodentium</name>
    <dbReference type="NCBI Taxonomy" id="2736289"/>
    <lineage>
        <taxon>Bacteria</taxon>
        <taxon>Pseudomonadati</taxon>
        <taxon>Bacteroidota</taxon>
        <taxon>Bacteroidia</taxon>
        <taxon>Bacteroidales</taxon>
        <taxon>Prevotellaceae</taxon>
        <taxon>Xylanibacter</taxon>
    </lineage>
</organism>
<gene>
    <name evidence="1" type="ORF">HPS55_12385</name>
</gene>
<accession>A0ABX2AZK2</accession>
<dbReference type="EMBL" id="JABKKE010000026">
    <property type="protein sequence ID" value="NPE15106.1"/>
    <property type="molecule type" value="Genomic_DNA"/>
</dbReference>
<dbReference type="GeneID" id="82158565"/>
<sequence>MEEPFRNYGLFENKKNEKILCLNVSRTYLLCERPTLYECTRKYWRLNGAHAQNADLVFAICHGYIVGVFKPNRWYLSERYIGRWEFEGKQIEDSPYILMDISHLTGKRQNPVMYINM</sequence>
<keyword evidence="2" id="KW-1185">Reference proteome</keyword>